<organism evidence="2 3">
    <name type="scientific">Billgrantia pellis</name>
    <dbReference type="NCBI Taxonomy" id="2606936"/>
    <lineage>
        <taxon>Bacteria</taxon>
        <taxon>Pseudomonadati</taxon>
        <taxon>Pseudomonadota</taxon>
        <taxon>Gammaproteobacteria</taxon>
        <taxon>Oceanospirillales</taxon>
        <taxon>Halomonadaceae</taxon>
        <taxon>Billgrantia</taxon>
    </lineage>
</organism>
<dbReference type="Proteomes" id="UP000486760">
    <property type="component" value="Unassembled WGS sequence"/>
</dbReference>
<dbReference type="AlphaFoldDB" id="A0A7V7KH60"/>
<name>A0A7V7KH60_9GAMM</name>
<accession>A0A7V7KH60</accession>
<dbReference type="Gene3D" id="3.30.70.100">
    <property type="match status" value="1"/>
</dbReference>
<proteinExistence type="predicted"/>
<dbReference type="Pfam" id="PF03992">
    <property type="entry name" value="ABM"/>
    <property type="match status" value="1"/>
</dbReference>
<comment type="caution">
    <text evidence="2">The sequence shown here is derived from an EMBL/GenBank/DDBJ whole genome shotgun (WGS) entry which is preliminary data.</text>
</comment>
<evidence type="ECO:0000313" key="3">
    <source>
        <dbReference type="Proteomes" id="UP000486760"/>
    </source>
</evidence>
<dbReference type="EMBL" id="VTPY01000003">
    <property type="protein sequence ID" value="KAA0013042.1"/>
    <property type="molecule type" value="Genomic_DNA"/>
</dbReference>
<gene>
    <name evidence="2" type="ORF">F0A17_09030</name>
</gene>
<dbReference type="PANTHER" id="PTHR37811">
    <property type="entry name" value="BLL5343 PROTEIN"/>
    <property type="match status" value="1"/>
</dbReference>
<keyword evidence="2" id="KW-0560">Oxidoreductase</keyword>
<dbReference type="GO" id="GO:0004497">
    <property type="term" value="F:monooxygenase activity"/>
    <property type="evidence" value="ECO:0007669"/>
    <property type="project" value="UniProtKB-KW"/>
</dbReference>
<dbReference type="SUPFAM" id="SSF54909">
    <property type="entry name" value="Dimeric alpha+beta barrel"/>
    <property type="match status" value="1"/>
</dbReference>
<dbReference type="InterPro" id="IPR052936">
    <property type="entry name" value="Jasmonate_Hydroxylase-like"/>
</dbReference>
<evidence type="ECO:0000313" key="2">
    <source>
        <dbReference type="EMBL" id="KAA0013042.1"/>
    </source>
</evidence>
<keyword evidence="2" id="KW-0503">Monooxygenase</keyword>
<sequence length="105" mass="12000">MTHIANTPEPPYYAVIFTSIRTDGDTGYGVMAERMVELASQQPGFLGLESVRDGIGVTVSYWESLEAIKRWKANVEHREAQRLGRSDWYTAYKVRIARVERDYGL</sequence>
<keyword evidence="3" id="KW-1185">Reference proteome</keyword>
<evidence type="ECO:0000259" key="1">
    <source>
        <dbReference type="Pfam" id="PF03992"/>
    </source>
</evidence>
<dbReference type="PANTHER" id="PTHR37811:SF2">
    <property type="entry name" value="ABM DOMAIN-CONTAINING PROTEIN"/>
    <property type="match status" value="1"/>
</dbReference>
<dbReference type="InterPro" id="IPR011008">
    <property type="entry name" value="Dimeric_a/b-barrel"/>
</dbReference>
<dbReference type="InterPro" id="IPR007138">
    <property type="entry name" value="ABM_dom"/>
</dbReference>
<feature type="domain" description="ABM" evidence="1">
    <location>
        <begin position="12"/>
        <end position="82"/>
    </location>
</feature>
<dbReference type="RefSeq" id="WP_149327995.1">
    <property type="nucleotide sequence ID" value="NZ_VTPY01000003.1"/>
</dbReference>
<protein>
    <submittedName>
        <fullName evidence="2">Antibiotic biosynthesis monooxygenase</fullName>
    </submittedName>
</protein>
<reference evidence="2 3" key="1">
    <citation type="submission" date="2019-08" db="EMBL/GenBank/DDBJ databases">
        <title>Bioinformatics analysis of the strain L3 and L5.</title>
        <authorList>
            <person name="Li X."/>
        </authorList>
    </citation>
    <scope>NUCLEOTIDE SEQUENCE [LARGE SCALE GENOMIC DNA]</scope>
    <source>
        <strain evidence="2 3">L5</strain>
    </source>
</reference>